<dbReference type="AlphaFoldDB" id="A0A921IHW6"/>
<evidence type="ECO:0000313" key="3">
    <source>
        <dbReference type="Proteomes" id="UP000782880"/>
    </source>
</evidence>
<keyword evidence="1" id="KW-0812">Transmembrane</keyword>
<name>A0A921IHW6_9FIRM</name>
<dbReference type="Proteomes" id="UP000782880">
    <property type="component" value="Unassembled WGS sequence"/>
</dbReference>
<keyword evidence="1" id="KW-0472">Membrane</keyword>
<feature type="transmembrane region" description="Helical" evidence="1">
    <location>
        <begin position="59"/>
        <end position="83"/>
    </location>
</feature>
<dbReference type="EMBL" id="DYVE01000006">
    <property type="protein sequence ID" value="HJG27064.1"/>
    <property type="molecule type" value="Genomic_DNA"/>
</dbReference>
<evidence type="ECO:0000313" key="2">
    <source>
        <dbReference type="EMBL" id="HJG27064.1"/>
    </source>
</evidence>
<sequence>CAYIAGAVVVLFGLLDSYYLYLERGYRYLYNVAAHLVAGVSVSDYDMRIPKEKRAICNYFEALFSISVGLFYVCVLVLLYVLVTFVNI</sequence>
<organism evidence="2 3">
    <name type="scientific">Subdoligranulum variabile</name>
    <dbReference type="NCBI Taxonomy" id="214851"/>
    <lineage>
        <taxon>Bacteria</taxon>
        <taxon>Bacillati</taxon>
        <taxon>Bacillota</taxon>
        <taxon>Clostridia</taxon>
        <taxon>Eubacteriales</taxon>
        <taxon>Oscillospiraceae</taxon>
        <taxon>Subdoligranulum</taxon>
    </lineage>
</organism>
<gene>
    <name evidence="2" type="ORF">K8V20_00230</name>
</gene>
<accession>A0A921IHW6</accession>
<evidence type="ECO:0000256" key="1">
    <source>
        <dbReference type="SAM" id="Phobius"/>
    </source>
</evidence>
<protein>
    <submittedName>
        <fullName evidence="2">Uncharacterized protein</fullName>
    </submittedName>
</protein>
<comment type="caution">
    <text evidence="2">The sequence shown here is derived from an EMBL/GenBank/DDBJ whole genome shotgun (WGS) entry which is preliminary data.</text>
</comment>
<proteinExistence type="predicted"/>
<feature type="non-terminal residue" evidence="2">
    <location>
        <position position="1"/>
    </location>
</feature>
<reference evidence="2" key="2">
    <citation type="submission" date="2021-09" db="EMBL/GenBank/DDBJ databases">
        <authorList>
            <person name="Gilroy R."/>
        </authorList>
    </citation>
    <scope>NUCLEOTIDE SEQUENCE</scope>
    <source>
        <strain evidence="2">ChiBcec21-2208</strain>
    </source>
</reference>
<reference evidence="2" key="1">
    <citation type="journal article" date="2021" name="PeerJ">
        <title>Extensive microbial diversity within the chicken gut microbiome revealed by metagenomics and culture.</title>
        <authorList>
            <person name="Gilroy R."/>
            <person name="Ravi A."/>
            <person name="Getino M."/>
            <person name="Pursley I."/>
            <person name="Horton D.L."/>
            <person name="Alikhan N.F."/>
            <person name="Baker D."/>
            <person name="Gharbi K."/>
            <person name="Hall N."/>
            <person name="Watson M."/>
            <person name="Adriaenssens E.M."/>
            <person name="Foster-Nyarko E."/>
            <person name="Jarju S."/>
            <person name="Secka A."/>
            <person name="Antonio M."/>
            <person name="Oren A."/>
            <person name="Chaudhuri R.R."/>
            <person name="La Ragione R."/>
            <person name="Hildebrand F."/>
            <person name="Pallen M.J."/>
        </authorList>
    </citation>
    <scope>NUCLEOTIDE SEQUENCE</scope>
    <source>
        <strain evidence="2">ChiBcec21-2208</strain>
    </source>
</reference>
<keyword evidence="1" id="KW-1133">Transmembrane helix</keyword>